<accession>A0A316YSJ4</accession>
<sequence length="332" mass="38015">MLEAQSRISEHTETVTPTSPTSDLCAHRIRTSEGVELDSLIGTESSDFWLDADHREVSLRGHARSCLWGRASQLLFCRFRKLRTRKIEDDAPGIVVKLRVKSRPPKMHQDGSFVLRRYGHGERKHISSRPYNSSSSEALLPSQDTVKDLVFGVKGDTCVCTLLFTQRQIKAFSPLCPSQARIQALARRSFTGHPLQILPGRDQIEESRLDTYYVLLASLNLEETVRHTCRCALHRQARWGDAEADARQTREADTQTSQQTDIFFSLGAHNPLASRRKRRGIRLAGALRFFACRQKRQGRHKRLKFCYLEIKNIRIQQLSKLKVFPLRLLTSH</sequence>
<evidence type="ECO:0000313" key="3">
    <source>
        <dbReference type="Proteomes" id="UP000245768"/>
    </source>
</evidence>
<keyword evidence="3" id="KW-1185">Reference proteome</keyword>
<dbReference type="RefSeq" id="XP_025379194.1">
    <property type="nucleotide sequence ID" value="XM_025525715.1"/>
</dbReference>
<dbReference type="InParanoid" id="A0A316YSJ4"/>
<feature type="region of interest" description="Disordered" evidence="1">
    <location>
        <begin position="1"/>
        <end position="23"/>
    </location>
</feature>
<reference evidence="2" key="1">
    <citation type="journal article" date="2018" name="Mol. Biol. Evol.">
        <title>Broad Genomic Sampling Reveals a Smut Pathogenic Ancestry of the Fungal Clade Ustilaginomycotina.</title>
        <authorList>
            <person name="Kijpornyongpan T."/>
            <person name="Mondo S.J."/>
            <person name="Barry K."/>
            <person name="Sandor L."/>
            <person name="Lee J."/>
            <person name="Lipzen A."/>
            <person name="Pangilinan J."/>
            <person name="LaButti K."/>
            <person name="Hainaut M."/>
            <person name="Henrissat B."/>
            <person name="Grigoriev I.V."/>
            <person name="Spatafora J.W."/>
            <person name="Aime M.C."/>
        </authorList>
    </citation>
    <scope>NUCLEOTIDE SEQUENCE [LARGE SCALE GENOMIC DNA]</scope>
    <source>
        <strain evidence="2">MCA 4198</strain>
    </source>
</reference>
<name>A0A316YSJ4_9BASI</name>
<gene>
    <name evidence="2" type="ORF">FA10DRAFT_80163</name>
</gene>
<dbReference type="Proteomes" id="UP000245768">
    <property type="component" value="Unassembled WGS sequence"/>
</dbReference>
<dbReference type="AlphaFoldDB" id="A0A316YSJ4"/>
<dbReference type="GeneID" id="37047631"/>
<organism evidence="2 3">
    <name type="scientific">Acaromyces ingoldii</name>
    <dbReference type="NCBI Taxonomy" id="215250"/>
    <lineage>
        <taxon>Eukaryota</taxon>
        <taxon>Fungi</taxon>
        <taxon>Dikarya</taxon>
        <taxon>Basidiomycota</taxon>
        <taxon>Ustilaginomycotina</taxon>
        <taxon>Exobasidiomycetes</taxon>
        <taxon>Exobasidiales</taxon>
        <taxon>Cryptobasidiaceae</taxon>
        <taxon>Acaromyces</taxon>
    </lineage>
</organism>
<evidence type="ECO:0000256" key="1">
    <source>
        <dbReference type="SAM" id="MobiDB-lite"/>
    </source>
</evidence>
<protein>
    <submittedName>
        <fullName evidence="2">Uncharacterized protein</fullName>
    </submittedName>
</protein>
<evidence type="ECO:0000313" key="2">
    <source>
        <dbReference type="EMBL" id="PWN91996.1"/>
    </source>
</evidence>
<proteinExistence type="predicted"/>
<dbReference type="EMBL" id="KZ819635">
    <property type="protein sequence ID" value="PWN91996.1"/>
    <property type="molecule type" value="Genomic_DNA"/>
</dbReference>